<keyword evidence="3" id="KW-1185">Reference proteome</keyword>
<protein>
    <submittedName>
        <fullName evidence="2">Uncharacterized protein</fullName>
    </submittedName>
</protein>
<feature type="compositionally biased region" description="Basic and acidic residues" evidence="1">
    <location>
        <begin position="18"/>
        <end position="75"/>
    </location>
</feature>
<evidence type="ECO:0000256" key="1">
    <source>
        <dbReference type="SAM" id="MobiDB-lite"/>
    </source>
</evidence>
<accession>A0A8J6LKB7</accession>
<name>A0A8J6LKB7_TENMO</name>
<proteinExistence type="predicted"/>
<evidence type="ECO:0000313" key="2">
    <source>
        <dbReference type="EMBL" id="KAH0822128.1"/>
    </source>
</evidence>
<organism evidence="2 3">
    <name type="scientific">Tenebrio molitor</name>
    <name type="common">Yellow mealworm beetle</name>
    <dbReference type="NCBI Taxonomy" id="7067"/>
    <lineage>
        <taxon>Eukaryota</taxon>
        <taxon>Metazoa</taxon>
        <taxon>Ecdysozoa</taxon>
        <taxon>Arthropoda</taxon>
        <taxon>Hexapoda</taxon>
        <taxon>Insecta</taxon>
        <taxon>Pterygota</taxon>
        <taxon>Neoptera</taxon>
        <taxon>Endopterygota</taxon>
        <taxon>Coleoptera</taxon>
        <taxon>Polyphaga</taxon>
        <taxon>Cucujiformia</taxon>
        <taxon>Tenebrionidae</taxon>
        <taxon>Tenebrio</taxon>
    </lineage>
</organism>
<sequence length="149" mass="17584">MQLDVRNRWTKMPPNSPLKRDNSDKKSLDNLMDTLKKLQDSAKKDMLRNRVKKDELQDSTKKDKPQRSPMKDKPQVHTSPSSRKRRSKTQNSKITPWLNKENSTSKRCKTDRMKPLDITIKSKKTLQRNPSFEKYGIMLPSYDKIRQVV</sequence>
<reference evidence="2" key="2">
    <citation type="submission" date="2021-08" db="EMBL/GenBank/DDBJ databases">
        <authorList>
            <person name="Eriksson T."/>
        </authorList>
    </citation>
    <scope>NUCLEOTIDE SEQUENCE</scope>
    <source>
        <strain evidence="2">Stoneville</strain>
        <tissue evidence="2">Whole head</tissue>
    </source>
</reference>
<evidence type="ECO:0000313" key="3">
    <source>
        <dbReference type="Proteomes" id="UP000719412"/>
    </source>
</evidence>
<gene>
    <name evidence="2" type="ORF">GEV33_000663</name>
</gene>
<dbReference type="EMBL" id="JABDTM020004166">
    <property type="protein sequence ID" value="KAH0822128.1"/>
    <property type="molecule type" value="Genomic_DNA"/>
</dbReference>
<comment type="caution">
    <text evidence="2">The sequence shown here is derived from an EMBL/GenBank/DDBJ whole genome shotgun (WGS) entry which is preliminary data.</text>
</comment>
<dbReference type="Proteomes" id="UP000719412">
    <property type="component" value="Unassembled WGS sequence"/>
</dbReference>
<reference evidence="2" key="1">
    <citation type="journal article" date="2020" name="J Insects Food Feed">
        <title>The yellow mealworm (Tenebrio molitor) genome: a resource for the emerging insects as food and feed industry.</title>
        <authorList>
            <person name="Eriksson T."/>
            <person name="Andere A."/>
            <person name="Kelstrup H."/>
            <person name="Emery V."/>
            <person name="Picard C."/>
        </authorList>
    </citation>
    <scope>NUCLEOTIDE SEQUENCE</scope>
    <source>
        <strain evidence="2">Stoneville</strain>
        <tissue evidence="2">Whole head</tissue>
    </source>
</reference>
<dbReference type="AlphaFoldDB" id="A0A8J6LKB7"/>
<feature type="region of interest" description="Disordered" evidence="1">
    <location>
        <begin position="1"/>
        <end position="114"/>
    </location>
</feature>